<accession>A0ABT4TR70</accession>
<keyword evidence="2" id="KW-1185">Reference proteome</keyword>
<gene>
    <name evidence="1" type="ORF">O4U47_21965</name>
</gene>
<evidence type="ECO:0008006" key="3">
    <source>
        <dbReference type="Google" id="ProtNLM"/>
    </source>
</evidence>
<dbReference type="EMBL" id="JAQFWP010000048">
    <property type="protein sequence ID" value="MDA2807188.1"/>
    <property type="molecule type" value="Genomic_DNA"/>
</dbReference>
<name>A0ABT4TR70_9ACTN</name>
<evidence type="ECO:0000313" key="1">
    <source>
        <dbReference type="EMBL" id="MDA2807188.1"/>
    </source>
</evidence>
<proteinExistence type="predicted"/>
<dbReference type="Proteomes" id="UP001165685">
    <property type="component" value="Unassembled WGS sequence"/>
</dbReference>
<reference evidence="1" key="1">
    <citation type="submission" date="2023-01" db="EMBL/GenBank/DDBJ databases">
        <title>Draft genome sequence of Nocardiopsis sp. LSu2-4 isolated from halophytes.</title>
        <authorList>
            <person name="Duangmal K."/>
            <person name="Chantavorakit T."/>
        </authorList>
    </citation>
    <scope>NUCLEOTIDE SEQUENCE</scope>
    <source>
        <strain evidence="1">LSu2-4</strain>
    </source>
</reference>
<comment type="caution">
    <text evidence="1">The sequence shown here is derived from an EMBL/GenBank/DDBJ whole genome shotgun (WGS) entry which is preliminary data.</text>
</comment>
<dbReference type="RefSeq" id="WP_270679818.1">
    <property type="nucleotide sequence ID" value="NZ_JAQFWP010000048.1"/>
</dbReference>
<organism evidence="1 2">
    <name type="scientific">Nocardiopsis suaedae</name>
    <dbReference type="NCBI Taxonomy" id="3018444"/>
    <lineage>
        <taxon>Bacteria</taxon>
        <taxon>Bacillati</taxon>
        <taxon>Actinomycetota</taxon>
        <taxon>Actinomycetes</taxon>
        <taxon>Streptosporangiales</taxon>
        <taxon>Nocardiopsidaceae</taxon>
        <taxon>Nocardiopsis</taxon>
    </lineage>
</organism>
<evidence type="ECO:0000313" key="2">
    <source>
        <dbReference type="Proteomes" id="UP001165685"/>
    </source>
</evidence>
<sequence length="449" mass="50123">MIDLQEQVGRVHNPDVRPLVAEAVRAYSIGSARSAIILTWTAVCADLILKFERLADDGDGKAKEFASKIENVRSLTDVSVAIPQMQKIESDLLKEALDRQIIDTLDLRELERLKHDRNLCAHPSLTPLGEFFAPTTEYARAHLTSALNCLLTVPPSQGKRALERFQQHVTSSSFTDTPGFIARTFYDHTKEATRRQMVALAVKHAMLELDVGDLSVNAIEMARRMAACVHAFVERDRGQVAERMQGLRDDFARIEGAKMVRALGRLGDLDIFREAIGEETRTRINDLIQTQPSLADEELLSLTSLEEVRAAFPTLEVSFAQTPSDAVRAQAIGRRPSAFFTGRLARMLREARGFRAAEAITTDAVLPSARFLATDQLADILSAWADNMQCREASAMPANAVALHATTSHLRPDDQPVWEEFIRKVQEENPPPHYYAYEDLAAAVEFRIF</sequence>
<protein>
    <recommendedName>
        <fullName evidence="3">DUF222 domain-containing protein</fullName>
    </recommendedName>
</protein>